<evidence type="ECO:0000313" key="1">
    <source>
        <dbReference type="EMBL" id="MFD2915822.1"/>
    </source>
</evidence>
<accession>A0ABW5ZTF1</accession>
<protein>
    <submittedName>
        <fullName evidence="1">Uncharacterized protein</fullName>
    </submittedName>
</protein>
<dbReference type="EMBL" id="JBHUOS010000008">
    <property type="protein sequence ID" value="MFD2915822.1"/>
    <property type="molecule type" value="Genomic_DNA"/>
</dbReference>
<comment type="caution">
    <text evidence="1">The sequence shown here is derived from an EMBL/GenBank/DDBJ whole genome shotgun (WGS) entry which is preliminary data.</text>
</comment>
<name>A0ABW5ZTF1_9FLAO</name>
<keyword evidence="2" id="KW-1185">Reference proteome</keyword>
<evidence type="ECO:0000313" key="2">
    <source>
        <dbReference type="Proteomes" id="UP001597548"/>
    </source>
</evidence>
<sequence>MENTDFINRLDIYWQVNLPNFIGILKDYDLSNLDDNLIEILIDKRVYVIREVYQFPDLIEEYDEDREKYNAFGWFIARKPFYYDFNPLIVKESFLLIRNYIENKSYITEDFVLALEFKVDSKFDRKSKKKYLKKQYEKFLPDDLEFASFSTLVDKSEKVYGVHQAWYESFTDLVGSDSESFLGLYLTNSKGDLTLEKFIKDMVALAIEVDHEFKDFVEQWKTFYKAELILNEILFLLEEIDNENRVLVDKKNKESEITLKDLFNNVENYEPFIKLYIKKNIIKNTVNGHEIIYPKKFTKKRNFFNVALAMYLMRKDYMKIYSTDKEIVSAMNNTFSNCNLSKQNYSSFKDSPKQTDYFKAIDKLIIT</sequence>
<proteinExistence type="predicted"/>
<dbReference type="Proteomes" id="UP001597548">
    <property type="component" value="Unassembled WGS sequence"/>
</dbReference>
<gene>
    <name evidence="1" type="ORF">ACFS29_09240</name>
</gene>
<reference evidence="2" key="1">
    <citation type="journal article" date="2019" name="Int. J. Syst. Evol. Microbiol.">
        <title>The Global Catalogue of Microorganisms (GCM) 10K type strain sequencing project: providing services to taxonomists for standard genome sequencing and annotation.</title>
        <authorList>
            <consortium name="The Broad Institute Genomics Platform"/>
            <consortium name="The Broad Institute Genome Sequencing Center for Infectious Disease"/>
            <person name="Wu L."/>
            <person name="Ma J."/>
        </authorList>
    </citation>
    <scope>NUCLEOTIDE SEQUENCE [LARGE SCALE GENOMIC DNA]</scope>
    <source>
        <strain evidence="2">KCTC 32514</strain>
    </source>
</reference>
<dbReference type="RefSeq" id="WP_194509292.1">
    <property type="nucleotide sequence ID" value="NZ_JADILU010000007.1"/>
</dbReference>
<organism evidence="1 2">
    <name type="scientific">Psychroserpens luteus</name>
    <dbReference type="NCBI Taxonomy" id="1434066"/>
    <lineage>
        <taxon>Bacteria</taxon>
        <taxon>Pseudomonadati</taxon>
        <taxon>Bacteroidota</taxon>
        <taxon>Flavobacteriia</taxon>
        <taxon>Flavobacteriales</taxon>
        <taxon>Flavobacteriaceae</taxon>
        <taxon>Psychroserpens</taxon>
    </lineage>
</organism>